<proteinExistence type="predicted"/>
<comment type="caution">
    <text evidence="1">The sequence shown here is derived from an EMBL/GenBank/DDBJ whole genome shotgun (WGS) entry which is preliminary data.</text>
</comment>
<reference evidence="1 2" key="1">
    <citation type="submission" date="2015-10" db="EMBL/GenBank/DDBJ databases">
        <title>Genome sequencing of Penicillium freii.</title>
        <authorList>
            <person name="Nguyen H.D."/>
            <person name="Visagie C.M."/>
            <person name="Seifert K.A."/>
        </authorList>
    </citation>
    <scope>NUCLEOTIDE SEQUENCE [LARGE SCALE GENOMIC DNA]</scope>
    <source>
        <strain evidence="1 2">DAOM 242723</strain>
    </source>
</reference>
<sequence>MSKSACHHNCHYLLAWIKVVNDVDLLVLVVLAHYRNVHGCLDEYRLVTHRLPPQRDSCLKRLCHFFSPILLPQHLLTPNHTRSDLLQRY</sequence>
<gene>
    <name evidence="1" type="ORF">ACN42_g692</name>
</gene>
<name>A0A117NS41_PENFR</name>
<protein>
    <submittedName>
        <fullName evidence="1">Uncharacterized protein</fullName>
    </submittedName>
</protein>
<evidence type="ECO:0000313" key="1">
    <source>
        <dbReference type="EMBL" id="KUM66367.1"/>
    </source>
</evidence>
<organism evidence="1 2">
    <name type="scientific">Penicillium freii</name>
    <dbReference type="NCBI Taxonomy" id="48697"/>
    <lineage>
        <taxon>Eukaryota</taxon>
        <taxon>Fungi</taxon>
        <taxon>Dikarya</taxon>
        <taxon>Ascomycota</taxon>
        <taxon>Pezizomycotina</taxon>
        <taxon>Eurotiomycetes</taxon>
        <taxon>Eurotiomycetidae</taxon>
        <taxon>Eurotiales</taxon>
        <taxon>Aspergillaceae</taxon>
        <taxon>Penicillium</taxon>
    </lineage>
</organism>
<evidence type="ECO:0000313" key="2">
    <source>
        <dbReference type="Proteomes" id="UP000055045"/>
    </source>
</evidence>
<dbReference type="AlphaFoldDB" id="A0A117NS41"/>
<keyword evidence="2" id="KW-1185">Reference proteome</keyword>
<accession>A0A117NS41</accession>
<dbReference type="EMBL" id="LLXE01000010">
    <property type="protein sequence ID" value="KUM66367.1"/>
    <property type="molecule type" value="Genomic_DNA"/>
</dbReference>
<dbReference type="Proteomes" id="UP000055045">
    <property type="component" value="Unassembled WGS sequence"/>
</dbReference>